<protein>
    <recommendedName>
        <fullName evidence="4 5">Cell division protein FtsZ</fullName>
    </recommendedName>
</protein>
<dbReference type="AlphaFoldDB" id="A0A9D2GRJ1"/>
<dbReference type="Gene3D" id="3.40.50.1440">
    <property type="entry name" value="Tubulin/FtsZ, GTPase domain"/>
    <property type="match status" value="1"/>
</dbReference>
<reference evidence="8" key="2">
    <citation type="submission" date="2021-04" db="EMBL/GenBank/DDBJ databases">
        <authorList>
            <person name="Gilroy R."/>
        </authorList>
    </citation>
    <scope>NUCLEOTIDE SEQUENCE</scope>
    <source>
        <strain evidence="8">Gambia16-554</strain>
    </source>
</reference>
<dbReference type="GO" id="GO:0003924">
    <property type="term" value="F:GTPase activity"/>
    <property type="evidence" value="ECO:0007669"/>
    <property type="project" value="UniProtKB-UniRule"/>
</dbReference>
<dbReference type="SMART" id="SM00865">
    <property type="entry name" value="Tubulin_C"/>
    <property type="match status" value="1"/>
</dbReference>
<dbReference type="SMART" id="SM00864">
    <property type="entry name" value="Tubulin"/>
    <property type="match status" value="1"/>
</dbReference>
<gene>
    <name evidence="4 8" type="primary">ftsZ</name>
    <name evidence="8" type="ORF">IAC04_06280</name>
</gene>
<dbReference type="CDD" id="cd02201">
    <property type="entry name" value="FtsZ_type1"/>
    <property type="match status" value="1"/>
</dbReference>
<comment type="subcellular location">
    <subcellularLocation>
        <location evidence="4">Cytoplasm</location>
    </subcellularLocation>
    <text evidence="4">Assembles at midcell at the inner surface of the cytoplasmic membrane.</text>
</comment>
<dbReference type="InterPro" id="IPR008280">
    <property type="entry name" value="Tub_FtsZ_C"/>
</dbReference>
<keyword evidence="4" id="KW-0131">Cell cycle</keyword>
<dbReference type="GO" id="GO:0032153">
    <property type="term" value="C:cell division site"/>
    <property type="evidence" value="ECO:0007669"/>
    <property type="project" value="UniProtKB-UniRule"/>
</dbReference>
<dbReference type="GO" id="GO:0051258">
    <property type="term" value="P:protein polymerization"/>
    <property type="evidence" value="ECO:0007669"/>
    <property type="project" value="UniProtKB-UniRule"/>
</dbReference>
<dbReference type="GO" id="GO:0005737">
    <property type="term" value="C:cytoplasm"/>
    <property type="evidence" value="ECO:0007669"/>
    <property type="project" value="UniProtKB-SubCell"/>
</dbReference>
<dbReference type="SUPFAM" id="SSF55307">
    <property type="entry name" value="Tubulin C-terminal domain-like"/>
    <property type="match status" value="1"/>
</dbReference>
<evidence type="ECO:0000259" key="7">
    <source>
        <dbReference type="SMART" id="SM00865"/>
    </source>
</evidence>
<evidence type="ECO:0000256" key="3">
    <source>
        <dbReference type="ARBA" id="ARBA00023134"/>
    </source>
</evidence>
<keyword evidence="4" id="KW-0717">Septation</keyword>
<feature type="domain" description="Tubulin/FtsZ GTPase" evidence="6">
    <location>
        <begin position="16"/>
        <end position="207"/>
    </location>
</feature>
<feature type="binding site" evidence="4">
    <location>
        <position position="189"/>
    </location>
    <ligand>
        <name>GTP</name>
        <dbReference type="ChEBI" id="CHEBI:37565"/>
    </ligand>
</feature>
<feature type="domain" description="Tubulin/FtsZ 2-layer sandwich" evidence="7">
    <location>
        <begin position="210"/>
        <end position="332"/>
    </location>
</feature>
<dbReference type="Pfam" id="PF00091">
    <property type="entry name" value="Tubulin"/>
    <property type="match status" value="1"/>
</dbReference>
<keyword evidence="4 8" id="KW-0132">Cell division</keyword>
<dbReference type="HAMAP" id="MF_00909">
    <property type="entry name" value="FtsZ"/>
    <property type="match status" value="1"/>
</dbReference>
<comment type="caution">
    <text evidence="8">The sequence shown here is derived from an EMBL/GenBank/DDBJ whole genome shotgun (WGS) entry which is preliminary data.</text>
</comment>
<dbReference type="InterPro" id="IPR003008">
    <property type="entry name" value="Tubulin_FtsZ_GTPase"/>
</dbReference>
<keyword evidence="3 4" id="KW-0342">GTP-binding</keyword>
<keyword evidence="4" id="KW-0963">Cytoplasm</keyword>
<name>A0A9D2GRJ1_9BACT</name>
<accession>A0A9D2GRJ1</accession>
<feature type="binding site" evidence="4">
    <location>
        <begin position="112"/>
        <end position="114"/>
    </location>
    <ligand>
        <name>GTP</name>
        <dbReference type="ChEBI" id="CHEBI:37565"/>
    </ligand>
</feature>
<dbReference type="GO" id="GO:0043093">
    <property type="term" value="P:FtsZ-dependent cytokinesis"/>
    <property type="evidence" value="ECO:0007669"/>
    <property type="project" value="UniProtKB-UniRule"/>
</dbReference>
<comment type="similarity">
    <text evidence="1 4">Belongs to the FtsZ family.</text>
</comment>
<evidence type="ECO:0000256" key="1">
    <source>
        <dbReference type="ARBA" id="ARBA00009690"/>
    </source>
</evidence>
<evidence type="ECO:0000313" key="8">
    <source>
        <dbReference type="EMBL" id="HIZ86078.1"/>
    </source>
</evidence>
<dbReference type="Pfam" id="PF12327">
    <property type="entry name" value="FtsZ_C"/>
    <property type="match status" value="1"/>
</dbReference>
<dbReference type="InterPro" id="IPR000158">
    <property type="entry name" value="Cell_div_FtsZ"/>
</dbReference>
<dbReference type="PRINTS" id="PR00423">
    <property type="entry name" value="CELLDVISFTSZ"/>
</dbReference>
<dbReference type="GO" id="GO:0000917">
    <property type="term" value="P:division septum assembly"/>
    <property type="evidence" value="ECO:0007669"/>
    <property type="project" value="UniProtKB-KW"/>
</dbReference>
<sequence length="405" mass="43533">MNDYILPDGITENKAIIKIIGVGGGGCNAATRLYGEGLENVEFMVCNTDKAALDLSPIPEKIVLGTNLTRGGGAGMDPKVGREAALESIEELKSSLGSNIQVVFITAGMGGGTGTGAAPVIAQLAHEAGILTIAVLTYPEDSQIGFSQKAYEGIEEIRNYTDSIIIVDNQKMYDFYGDMEVTSAFEKADNVLDAAVRGIYEIITKPGYKNVDLQDVKTVMRNSGMALVGTGIAEGEDRAFKAVESAFTSPLLKDFDVETAKNLIVNITYSRTNPLKMQELNDINDYITKRIGKSLKTKKDGLDIDDSHLADGAISVTVLATGIKVNNTPPPTTPLGDDEDTVELNGKNDNGTITLSAGSTDSLDETLRELDTEHLFYYEPGCNVSDLMSETALARRERLKRQANQ</sequence>
<dbReference type="InterPro" id="IPR018316">
    <property type="entry name" value="Tubulin/FtsZ_2-layer-sand-dom"/>
</dbReference>
<reference evidence="8" key="1">
    <citation type="journal article" date="2021" name="PeerJ">
        <title>Extensive microbial diversity within the chicken gut microbiome revealed by metagenomics and culture.</title>
        <authorList>
            <person name="Gilroy R."/>
            <person name="Ravi A."/>
            <person name="Getino M."/>
            <person name="Pursley I."/>
            <person name="Horton D.L."/>
            <person name="Alikhan N.F."/>
            <person name="Baker D."/>
            <person name="Gharbi K."/>
            <person name="Hall N."/>
            <person name="Watson M."/>
            <person name="Adriaenssens E.M."/>
            <person name="Foster-Nyarko E."/>
            <person name="Jarju S."/>
            <person name="Secka A."/>
            <person name="Antonio M."/>
            <person name="Oren A."/>
            <person name="Chaudhuri R.R."/>
            <person name="La Ragione R."/>
            <person name="Hildebrand F."/>
            <person name="Pallen M.J."/>
        </authorList>
    </citation>
    <scope>NUCLEOTIDE SEQUENCE</scope>
    <source>
        <strain evidence="8">Gambia16-554</strain>
    </source>
</reference>
<keyword evidence="2 4" id="KW-0547">Nucleotide-binding</keyword>
<dbReference type="Proteomes" id="UP000824115">
    <property type="component" value="Unassembled WGS sequence"/>
</dbReference>
<dbReference type="PANTHER" id="PTHR30314:SF3">
    <property type="entry name" value="MITOCHONDRIAL DIVISION PROTEIN FSZA"/>
    <property type="match status" value="1"/>
</dbReference>
<evidence type="ECO:0000259" key="6">
    <source>
        <dbReference type="SMART" id="SM00864"/>
    </source>
</evidence>
<dbReference type="InterPro" id="IPR024757">
    <property type="entry name" value="FtsZ_C"/>
</dbReference>
<evidence type="ECO:0000313" key="9">
    <source>
        <dbReference type="Proteomes" id="UP000824115"/>
    </source>
</evidence>
<comment type="subunit">
    <text evidence="4">Homodimer. Polymerizes to form a dynamic ring structure in a strictly GTP-dependent manner. Interacts directly with several other division proteins.</text>
</comment>
<dbReference type="InterPro" id="IPR036525">
    <property type="entry name" value="Tubulin/FtsZ_GTPase_sf"/>
</dbReference>
<feature type="binding site" evidence="4">
    <location>
        <begin position="24"/>
        <end position="28"/>
    </location>
    <ligand>
        <name>GTP</name>
        <dbReference type="ChEBI" id="CHEBI:37565"/>
    </ligand>
</feature>
<comment type="caution">
    <text evidence="4">Lacks conserved residue(s) required for the propagation of feature annotation.</text>
</comment>
<organism evidence="8 9">
    <name type="scientific">Candidatus Coprenecus stercoravium</name>
    <dbReference type="NCBI Taxonomy" id="2840735"/>
    <lineage>
        <taxon>Bacteria</taxon>
        <taxon>Pseudomonadati</taxon>
        <taxon>Bacteroidota</taxon>
        <taxon>Bacteroidia</taxon>
        <taxon>Bacteroidales</taxon>
        <taxon>Rikenellaceae</taxon>
        <taxon>Rikenellaceae incertae sedis</taxon>
        <taxon>Candidatus Coprenecus</taxon>
    </lineage>
</organism>
<dbReference type="SUPFAM" id="SSF52490">
    <property type="entry name" value="Tubulin nucleotide-binding domain-like"/>
    <property type="match status" value="1"/>
</dbReference>
<evidence type="ECO:0000256" key="5">
    <source>
        <dbReference type="NCBIfam" id="TIGR00065"/>
    </source>
</evidence>
<dbReference type="InterPro" id="IPR045061">
    <property type="entry name" value="FtsZ/CetZ"/>
</dbReference>
<dbReference type="GO" id="GO:0005525">
    <property type="term" value="F:GTP binding"/>
    <property type="evidence" value="ECO:0007669"/>
    <property type="project" value="UniProtKB-UniRule"/>
</dbReference>
<dbReference type="PANTHER" id="PTHR30314">
    <property type="entry name" value="CELL DIVISION PROTEIN FTSZ-RELATED"/>
    <property type="match status" value="1"/>
</dbReference>
<evidence type="ECO:0000256" key="4">
    <source>
        <dbReference type="HAMAP-Rule" id="MF_00909"/>
    </source>
</evidence>
<comment type="function">
    <text evidence="4">Essential cell division protein that forms a contractile ring structure (Z ring) at the future cell division site. The regulation of the ring assembly controls the timing and the location of cell division. One of the functions of the FtsZ ring is to recruit other cell division proteins to the septum to produce a new cell wall between the dividing cells. Binds GTP and shows GTPase activity.</text>
</comment>
<dbReference type="NCBIfam" id="TIGR00065">
    <property type="entry name" value="ftsZ"/>
    <property type="match status" value="1"/>
</dbReference>
<dbReference type="EMBL" id="DXAW01000109">
    <property type="protein sequence ID" value="HIZ86078.1"/>
    <property type="molecule type" value="Genomic_DNA"/>
</dbReference>
<proteinExistence type="inferred from homology"/>
<evidence type="ECO:0000256" key="2">
    <source>
        <dbReference type="ARBA" id="ARBA00022741"/>
    </source>
</evidence>